<reference evidence="12" key="2">
    <citation type="journal article" date="2024" name="Plant">
        <title>Genomic evolution and insights into agronomic trait innovations of Sesamum species.</title>
        <authorList>
            <person name="Miao H."/>
            <person name="Wang L."/>
            <person name="Qu L."/>
            <person name="Liu H."/>
            <person name="Sun Y."/>
            <person name="Le M."/>
            <person name="Wang Q."/>
            <person name="Wei S."/>
            <person name="Zheng Y."/>
            <person name="Lin W."/>
            <person name="Duan Y."/>
            <person name="Cao H."/>
            <person name="Xiong S."/>
            <person name="Wang X."/>
            <person name="Wei L."/>
            <person name="Li C."/>
            <person name="Ma Q."/>
            <person name="Ju M."/>
            <person name="Zhao R."/>
            <person name="Li G."/>
            <person name="Mu C."/>
            <person name="Tian Q."/>
            <person name="Mei H."/>
            <person name="Zhang T."/>
            <person name="Gao T."/>
            <person name="Zhang H."/>
        </authorList>
    </citation>
    <scope>NUCLEOTIDE SEQUENCE</scope>
    <source>
        <strain evidence="12">G01</strain>
    </source>
</reference>
<feature type="chain" id="PRO_5044002530" description="RBR-type E3 ubiquitin transferase" evidence="10">
    <location>
        <begin position="20"/>
        <end position="95"/>
    </location>
</feature>
<accession>A0AAW2LXK4</accession>
<evidence type="ECO:0000259" key="11">
    <source>
        <dbReference type="PROSITE" id="PS51873"/>
    </source>
</evidence>
<keyword evidence="6" id="KW-0677">Repeat</keyword>
<evidence type="ECO:0000256" key="3">
    <source>
        <dbReference type="ARBA" id="ARBA00012251"/>
    </source>
</evidence>
<evidence type="ECO:0000256" key="2">
    <source>
        <dbReference type="ARBA" id="ARBA00001947"/>
    </source>
</evidence>
<protein>
    <recommendedName>
        <fullName evidence="3">RBR-type E3 ubiquitin transferase</fullName>
        <ecNumber evidence="3">2.3.2.31</ecNumber>
    </recommendedName>
</protein>
<dbReference type="GO" id="GO:0061630">
    <property type="term" value="F:ubiquitin protein ligase activity"/>
    <property type="evidence" value="ECO:0007669"/>
    <property type="project" value="UniProtKB-EC"/>
</dbReference>
<dbReference type="GO" id="GO:0016567">
    <property type="term" value="P:protein ubiquitination"/>
    <property type="evidence" value="ECO:0007669"/>
    <property type="project" value="InterPro"/>
</dbReference>
<evidence type="ECO:0000256" key="8">
    <source>
        <dbReference type="ARBA" id="ARBA00022786"/>
    </source>
</evidence>
<keyword evidence="8" id="KW-0833">Ubl conjugation pathway</keyword>
<dbReference type="InterPro" id="IPR002867">
    <property type="entry name" value="IBR_dom"/>
</dbReference>
<dbReference type="InterPro" id="IPR044066">
    <property type="entry name" value="TRIAD_supradom"/>
</dbReference>
<dbReference type="GO" id="GO:0008270">
    <property type="term" value="F:zinc ion binding"/>
    <property type="evidence" value="ECO:0007669"/>
    <property type="project" value="UniProtKB-KW"/>
</dbReference>
<dbReference type="SUPFAM" id="SSF57850">
    <property type="entry name" value="RING/U-box"/>
    <property type="match status" value="1"/>
</dbReference>
<dbReference type="InterPro" id="IPR031127">
    <property type="entry name" value="E3_UB_ligase_RBR"/>
</dbReference>
<keyword evidence="10" id="KW-0732">Signal</keyword>
<keyword evidence="9" id="KW-0862">Zinc</keyword>
<dbReference type="CDD" id="cd22584">
    <property type="entry name" value="Rcat_RBR_unk"/>
    <property type="match status" value="1"/>
</dbReference>
<keyword evidence="4" id="KW-0808">Transferase</keyword>
<organism evidence="12">
    <name type="scientific">Sesamum angustifolium</name>
    <dbReference type="NCBI Taxonomy" id="2727405"/>
    <lineage>
        <taxon>Eukaryota</taxon>
        <taxon>Viridiplantae</taxon>
        <taxon>Streptophyta</taxon>
        <taxon>Embryophyta</taxon>
        <taxon>Tracheophyta</taxon>
        <taxon>Spermatophyta</taxon>
        <taxon>Magnoliopsida</taxon>
        <taxon>eudicotyledons</taxon>
        <taxon>Gunneridae</taxon>
        <taxon>Pentapetalae</taxon>
        <taxon>asterids</taxon>
        <taxon>lamiids</taxon>
        <taxon>Lamiales</taxon>
        <taxon>Pedaliaceae</taxon>
        <taxon>Sesamum</taxon>
    </lineage>
</organism>
<evidence type="ECO:0000256" key="10">
    <source>
        <dbReference type="SAM" id="SignalP"/>
    </source>
</evidence>
<dbReference type="EMBL" id="JACGWK010000012">
    <property type="protein sequence ID" value="KAL0322941.1"/>
    <property type="molecule type" value="Genomic_DNA"/>
</dbReference>
<evidence type="ECO:0000256" key="9">
    <source>
        <dbReference type="ARBA" id="ARBA00022833"/>
    </source>
</evidence>
<gene>
    <name evidence="12" type="ORF">Sangu_1913400</name>
</gene>
<dbReference type="PROSITE" id="PS51873">
    <property type="entry name" value="TRIAD"/>
    <property type="match status" value="1"/>
</dbReference>
<comment type="cofactor">
    <cofactor evidence="2">
        <name>Zn(2+)</name>
        <dbReference type="ChEBI" id="CHEBI:29105"/>
    </cofactor>
</comment>
<proteinExistence type="predicted"/>
<dbReference type="AlphaFoldDB" id="A0AAW2LXK4"/>
<dbReference type="EC" id="2.3.2.31" evidence="3"/>
<dbReference type="Gene3D" id="1.20.120.1750">
    <property type="match status" value="1"/>
</dbReference>
<evidence type="ECO:0000256" key="6">
    <source>
        <dbReference type="ARBA" id="ARBA00022737"/>
    </source>
</evidence>
<evidence type="ECO:0000313" key="12">
    <source>
        <dbReference type="EMBL" id="KAL0322941.1"/>
    </source>
</evidence>
<feature type="domain" description="RING-type" evidence="11">
    <location>
        <begin position="1"/>
        <end position="95"/>
    </location>
</feature>
<dbReference type="SMART" id="SM00647">
    <property type="entry name" value="IBR"/>
    <property type="match status" value="1"/>
</dbReference>
<evidence type="ECO:0000256" key="4">
    <source>
        <dbReference type="ARBA" id="ARBA00022679"/>
    </source>
</evidence>
<dbReference type="PANTHER" id="PTHR11685">
    <property type="entry name" value="RBR FAMILY RING FINGER AND IBR DOMAIN-CONTAINING"/>
    <property type="match status" value="1"/>
</dbReference>
<name>A0AAW2LXK4_9LAMI</name>
<evidence type="ECO:0000256" key="7">
    <source>
        <dbReference type="ARBA" id="ARBA00022771"/>
    </source>
</evidence>
<comment type="caution">
    <text evidence="12">The sequence shown here is derived from an EMBL/GenBank/DDBJ whole genome shotgun (WGS) entry which is preliminary data.</text>
</comment>
<dbReference type="Pfam" id="PF01485">
    <property type="entry name" value="IBR"/>
    <property type="match status" value="1"/>
</dbReference>
<keyword evidence="7" id="KW-0863">Zinc-finger</keyword>
<sequence length="95" mass="11016">MSHLQAIILCRMPCPLAFGVHVQGIPEAVRKKRGKDDKIVKQLAKKKNWQKCPKCKIYVEKTEGCVHMTCRCKYEFCYRCGAKWSDSHGNCRRKS</sequence>
<reference evidence="12" key="1">
    <citation type="submission" date="2020-06" db="EMBL/GenBank/DDBJ databases">
        <authorList>
            <person name="Li T."/>
            <person name="Hu X."/>
            <person name="Zhang T."/>
            <person name="Song X."/>
            <person name="Zhang H."/>
            <person name="Dai N."/>
            <person name="Sheng W."/>
            <person name="Hou X."/>
            <person name="Wei L."/>
        </authorList>
    </citation>
    <scope>NUCLEOTIDE SEQUENCE</scope>
    <source>
        <strain evidence="12">G01</strain>
        <tissue evidence="12">Leaf</tissue>
    </source>
</reference>
<feature type="signal peptide" evidence="10">
    <location>
        <begin position="1"/>
        <end position="19"/>
    </location>
</feature>
<evidence type="ECO:0000256" key="5">
    <source>
        <dbReference type="ARBA" id="ARBA00022723"/>
    </source>
</evidence>
<comment type="catalytic activity">
    <reaction evidence="1">
        <text>[E2 ubiquitin-conjugating enzyme]-S-ubiquitinyl-L-cysteine + [acceptor protein]-L-lysine = [E2 ubiquitin-conjugating enzyme]-L-cysteine + [acceptor protein]-N(6)-ubiquitinyl-L-lysine.</text>
        <dbReference type="EC" id="2.3.2.31"/>
    </reaction>
</comment>
<keyword evidence="5" id="KW-0479">Metal-binding</keyword>
<evidence type="ECO:0000256" key="1">
    <source>
        <dbReference type="ARBA" id="ARBA00001798"/>
    </source>
</evidence>